<dbReference type="AlphaFoldDB" id="W6TF00"/>
<dbReference type="Proteomes" id="UP000019112">
    <property type="component" value="Unassembled WGS sequence"/>
</dbReference>
<keyword evidence="1" id="KW-0472">Membrane</keyword>
<evidence type="ECO:0000313" key="3">
    <source>
        <dbReference type="Proteomes" id="UP000019112"/>
    </source>
</evidence>
<reference evidence="2 3" key="1">
    <citation type="journal article" date="2014" name="FEMS Microbiol. Lett.">
        <title>Draft genome sequences of three Holospora species (Holospora obtusa, Holospora undulata, and Holospora elegans), endonuclear symbiotic bacteria of the ciliate Paramecium caudatum.</title>
        <authorList>
            <person name="Dohra H."/>
            <person name="Tanaka K."/>
            <person name="Suzuki T."/>
            <person name="Fujishima M."/>
            <person name="Suzuki H."/>
        </authorList>
    </citation>
    <scope>NUCLEOTIDE SEQUENCE [LARGE SCALE GENOMIC DNA]</scope>
    <source>
        <strain evidence="2 3">F1</strain>
    </source>
</reference>
<organism evidence="2 3">
    <name type="scientific">Holospora obtusa F1</name>
    <dbReference type="NCBI Taxonomy" id="1399147"/>
    <lineage>
        <taxon>Bacteria</taxon>
        <taxon>Pseudomonadati</taxon>
        <taxon>Pseudomonadota</taxon>
        <taxon>Alphaproteobacteria</taxon>
        <taxon>Holosporales</taxon>
        <taxon>Holosporaceae</taxon>
        <taxon>Holospora</taxon>
    </lineage>
</organism>
<protein>
    <submittedName>
        <fullName evidence="2">Uncharacterized protein</fullName>
    </submittedName>
</protein>
<dbReference type="EMBL" id="AWTR02000040">
    <property type="protein sequence ID" value="ETZ07499.1"/>
    <property type="molecule type" value="Genomic_DNA"/>
</dbReference>
<comment type="caution">
    <text evidence="2">The sequence shown here is derived from an EMBL/GenBank/DDBJ whole genome shotgun (WGS) entry which is preliminary data.</text>
</comment>
<feature type="transmembrane region" description="Helical" evidence="1">
    <location>
        <begin position="24"/>
        <end position="41"/>
    </location>
</feature>
<keyword evidence="1" id="KW-0812">Transmembrane</keyword>
<dbReference type="RefSeq" id="WP_021827825.1">
    <property type="nucleotide sequence ID" value="NZ_AWTR02000040.1"/>
</dbReference>
<proteinExistence type="predicted"/>
<gene>
    <name evidence="2" type="ORF">P618_200308</name>
</gene>
<accession>W6TF00</accession>
<evidence type="ECO:0000313" key="2">
    <source>
        <dbReference type="EMBL" id="ETZ07499.1"/>
    </source>
</evidence>
<keyword evidence="3" id="KW-1185">Reference proteome</keyword>
<name>W6TF00_HOLOB</name>
<keyword evidence="1" id="KW-1133">Transmembrane helix</keyword>
<evidence type="ECO:0000256" key="1">
    <source>
        <dbReference type="SAM" id="Phobius"/>
    </source>
</evidence>
<sequence length="263" mass="31393">MVKFLALNDTLFNKKSSSQKIKKIFVLLYAFFVQTSTYAMVDKNLEKIFNEVTTRAQMMGMSPEEKDVFITKVYSCFEKFFKAYMKESKERDQEEKILIARSMLTTFFAYALTPYLGQLMGIVTELERSGEKREIIQYLEEYKNQLTLTFSEKMNFSDEAERKMKSTTDLKQIFFYCTERINEYVCVLEEIIKAKEIHNEKDQNKNFVLIKESEYFKQEPRILEIKKNVLAIEEKERNLSDYVDKKFERSGFFKNVKNMFQRG</sequence>